<evidence type="ECO:0000313" key="5">
    <source>
        <dbReference type="EMBL" id="AEE16810.1"/>
    </source>
</evidence>
<name>F4LN45_TREBD</name>
<dbReference type="GO" id="GO:0000455">
    <property type="term" value="P:enzyme-directed rRNA pseudouridine synthesis"/>
    <property type="evidence" value="ECO:0007669"/>
    <property type="project" value="UniProtKB-ARBA"/>
</dbReference>
<dbReference type="Pfam" id="PF00849">
    <property type="entry name" value="PseudoU_synth_2"/>
    <property type="match status" value="1"/>
</dbReference>
<dbReference type="Gene3D" id="3.10.290.10">
    <property type="entry name" value="RNA-binding S4 domain"/>
    <property type="match status" value="1"/>
</dbReference>
<organism evidence="5 6">
    <name type="scientific">Treponema brennaborense (strain DSM 12168 / CIP 105900 / DD5/3)</name>
    <dbReference type="NCBI Taxonomy" id="906968"/>
    <lineage>
        <taxon>Bacteria</taxon>
        <taxon>Pseudomonadati</taxon>
        <taxon>Spirochaetota</taxon>
        <taxon>Spirochaetia</taxon>
        <taxon>Spirochaetales</taxon>
        <taxon>Treponemataceae</taxon>
        <taxon>Treponema</taxon>
    </lineage>
</organism>
<evidence type="ECO:0000259" key="4">
    <source>
        <dbReference type="SMART" id="SM00363"/>
    </source>
</evidence>
<comment type="similarity">
    <text evidence="1">Belongs to the pseudouridine synthase RluA family.</text>
</comment>
<dbReference type="PANTHER" id="PTHR21600">
    <property type="entry name" value="MITOCHONDRIAL RNA PSEUDOURIDINE SYNTHASE"/>
    <property type="match status" value="1"/>
</dbReference>
<dbReference type="SUPFAM" id="SSF55120">
    <property type="entry name" value="Pseudouridine synthase"/>
    <property type="match status" value="1"/>
</dbReference>
<dbReference type="GO" id="GO:0003723">
    <property type="term" value="F:RNA binding"/>
    <property type="evidence" value="ECO:0007669"/>
    <property type="project" value="UniProtKB-KW"/>
</dbReference>
<protein>
    <submittedName>
        <fullName evidence="5">Pseudouridine synthase</fullName>
    </submittedName>
</protein>
<dbReference type="AlphaFoldDB" id="F4LN45"/>
<dbReference type="KEGG" id="tbe:Trebr_1386"/>
<dbReference type="SUPFAM" id="SSF55174">
    <property type="entry name" value="Alpha-L RNA-binding motif"/>
    <property type="match status" value="1"/>
</dbReference>
<keyword evidence="2" id="KW-0413">Isomerase</keyword>
<dbReference type="SMART" id="SM00363">
    <property type="entry name" value="S4"/>
    <property type="match status" value="1"/>
</dbReference>
<dbReference type="STRING" id="906968.Trebr_1386"/>
<evidence type="ECO:0000256" key="1">
    <source>
        <dbReference type="ARBA" id="ARBA00010876"/>
    </source>
</evidence>
<dbReference type="RefSeq" id="WP_013758515.1">
    <property type="nucleotide sequence ID" value="NC_015500.1"/>
</dbReference>
<dbReference type="InterPro" id="IPR050188">
    <property type="entry name" value="RluA_PseudoU_synthase"/>
</dbReference>
<evidence type="ECO:0000256" key="3">
    <source>
        <dbReference type="PROSITE-ProRule" id="PRU00182"/>
    </source>
</evidence>
<dbReference type="InterPro" id="IPR020103">
    <property type="entry name" value="PsdUridine_synth_cat_dom_sf"/>
</dbReference>
<dbReference type="HOGENOM" id="CLU_016902_1_0_12"/>
<dbReference type="PROSITE" id="PS01129">
    <property type="entry name" value="PSI_RLU"/>
    <property type="match status" value="1"/>
</dbReference>
<dbReference type="GO" id="GO:0120159">
    <property type="term" value="F:rRNA pseudouridine synthase activity"/>
    <property type="evidence" value="ECO:0007669"/>
    <property type="project" value="UniProtKB-ARBA"/>
</dbReference>
<keyword evidence="6" id="KW-1185">Reference proteome</keyword>
<dbReference type="eggNOG" id="COG0564">
    <property type="taxonomic scope" value="Bacteria"/>
</dbReference>
<gene>
    <name evidence="5" type="ordered locus">Trebr_1386</name>
</gene>
<dbReference type="InterPro" id="IPR036986">
    <property type="entry name" value="S4_RNA-bd_sf"/>
</dbReference>
<accession>F4LN45</accession>
<proteinExistence type="inferred from homology"/>
<evidence type="ECO:0000313" key="6">
    <source>
        <dbReference type="Proteomes" id="UP000006546"/>
    </source>
</evidence>
<feature type="domain" description="RNA-binding S4" evidence="4">
    <location>
        <begin position="15"/>
        <end position="72"/>
    </location>
</feature>
<dbReference type="Gene3D" id="3.30.2350.10">
    <property type="entry name" value="Pseudouridine synthase"/>
    <property type="match status" value="1"/>
</dbReference>
<dbReference type="EMBL" id="CP002696">
    <property type="protein sequence ID" value="AEE16810.1"/>
    <property type="molecule type" value="Genomic_DNA"/>
</dbReference>
<dbReference type="InterPro" id="IPR006145">
    <property type="entry name" value="PsdUridine_synth_RsuA/RluA"/>
</dbReference>
<sequence>MLFLHFTAGPDDARRRLDKIIRKFLPNAPLSAIYSYIRKSLVRVNGKKTDAAARVNEGDLIDIADFLLQPQPAELPSEPEPARSRPAAFPALDDVFCNDFLRVINKPYDIPVQGCRGARVSIADIVQAEYAETARASSLSFKPGPLHRLDRKTTGLLVCSRNLEGARWFSAAVRDHLLQKRYAAIVQGCLETERIWTDKIERETEGLHRFRRSLACRSGGSEGKTADTRAVPLAHGSYEGEPVTLVLFSIGSGRTHQIRLHGGAHGFPLLGDTAYGGRPISEAQSIYLHAWQLGIPEPNPVSLPPLLCAPISTNFQKMLKKCLLEWDYSAYNGSDI</sequence>
<dbReference type="InterPro" id="IPR006224">
    <property type="entry name" value="PsdUridine_synth_RluA-like_CS"/>
</dbReference>
<dbReference type="CDD" id="cd02869">
    <property type="entry name" value="PseudoU_synth_RluA_like"/>
    <property type="match status" value="1"/>
</dbReference>
<dbReference type="Pfam" id="PF01479">
    <property type="entry name" value="S4"/>
    <property type="match status" value="1"/>
</dbReference>
<dbReference type="PROSITE" id="PS50889">
    <property type="entry name" value="S4"/>
    <property type="match status" value="1"/>
</dbReference>
<dbReference type="Proteomes" id="UP000006546">
    <property type="component" value="Chromosome"/>
</dbReference>
<dbReference type="InterPro" id="IPR002942">
    <property type="entry name" value="S4_RNA-bd"/>
</dbReference>
<reference evidence="6" key="1">
    <citation type="submission" date="2011-04" db="EMBL/GenBank/DDBJ databases">
        <title>The complete genome of Treponema brennaborense DSM 12168.</title>
        <authorList>
            <person name="Lucas S."/>
            <person name="Han J."/>
            <person name="Lapidus A."/>
            <person name="Bruce D."/>
            <person name="Goodwin L."/>
            <person name="Pitluck S."/>
            <person name="Peters L."/>
            <person name="Kyrpides N."/>
            <person name="Mavromatis K."/>
            <person name="Ivanova N."/>
            <person name="Mikhailova N."/>
            <person name="Pagani I."/>
            <person name="Teshima H."/>
            <person name="Detter J.C."/>
            <person name="Tapia R."/>
            <person name="Han C."/>
            <person name="Land M."/>
            <person name="Hauser L."/>
            <person name="Markowitz V."/>
            <person name="Cheng J.-F."/>
            <person name="Hugenholtz P."/>
            <person name="Woyke T."/>
            <person name="Wu D."/>
            <person name="Gronow S."/>
            <person name="Wellnitz S."/>
            <person name="Brambilla E."/>
            <person name="Klenk H.-P."/>
            <person name="Eisen J.A."/>
        </authorList>
    </citation>
    <scope>NUCLEOTIDE SEQUENCE [LARGE SCALE GENOMIC DNA]</scope>
    <source>
        <strain evidence="6">DSM 12168 / CIP 105900 / DD5/3</strain>
    </source>
</reference>
<dbReference type="OrthoDB" id="305739at2"/>
<dbReference type="CDD" id="cd00165">
    <property type="entry name" value="S4"/>
    <property type="match status" value="1"/>
</dbReference>
<keyword evidence="3" id="KW-0694">RNA-binding</keyword>
<evidence type="ECO:0000256" key="2">
    <source>
        <dbReference type="ARBA" id="ARBA00023235"/>
    </source>
</evidence>